<dbReference type="Pfam" id="PF00646">
    <property type="entry name" value="F-box"/>
    <property type="match status" value="1"/>
</dbReference>
<accession>A0A2P6PV74</accession>
<evidence type="ECO:0000259" key="2">
    <source>
        <dbReference type="Pfam" id="PF07734"/>
    </source>
</evidence>
<dbReference type="EMBL" id="PDCK01000044">
    <property type="protein sequence ID" value="PRQ25822.1"/>
    <property type="molecule type" value="Genomic_DNA"/>
</dbReference>
<dbReference type="AlphaFoldDB" id="A0A2P6PV74"/>
<dbReference type="Proteomes" id="UP000238479">
    <property type="component" value="Chromosome 6"/>
</dbReference>
<sequence>MEPGASFLALADESILVEILLRLPLKSICRFRCVSKEWDGLTKLSYFLDRHRLHSSRCLLLISSSSLAAGISNKKGVGISLLADEETAVSSLSVPFLPKDARWALEFVGSSNGLLCCVTLLKGTRIATVVWNPATDQFNYFPVGLEKRVENATYYRVIIGFDFMHSISAYKLVTVHPCVNPINDPNQLTFQARVFNPSRNSWRVVEPQLELTSCRRFNIHSITVNGVLYWLVEKQTAGDLGWLSFRSVYMMRPSRIHGNHYQEK</sequence>
<evidence type="ECO:0000313" key="3">
    <source>
        <dbReference type="EMBL" id="PRQ25822.1"/>
    </source>
</evidence>
<dbReference type="InterPro" id="IPR001810">
    <property type="entry name" value="F-box_dom"/>
</dbReference>
<dbReference type="InterPro" id="IPR050796">
    <property type="entry name" value="SCF_F-box_component"/>
</dbReference>
<feature type="domain" description="F-box associated beta-propeller type 1" evidence="2">
    <location>
        <begin position="102"/>
        <end position="235"/>
    </location>
</feature>
<evidence type="ECO:0000313" key="4">
    <source>
        <dbReference type="Proteomes" id="UP000238479"/>
    </source>
</evidence>
<feature type="domain" description="F-box" evidence="1">
    <location>
        <begin position="15"/>
        <end position="38"/>
    </location>
</feature>
<dbReference type="NCBIfam" id="TIGR01640">
    <property type="entry name" value="F_box_assoc_1"/>
    <property type="match status" value="1"/>
</dbReference>
<dbReference type="InterPro" id="IPR036047">
    <property type="entry name" value="F-box-like_dom_sf"/>
</dbReference>
<evidence type="ECO:0000259" key="1">
    <source>
        <dbReference type="Pfam" id="PF00646"/>
    </source>
</evidence>
<dbReference type="STRING" id="74649.A0A2P6PV74"/>
<dbReference type="Gene3D" id="1.20.1280.50">
    <property type="match status" value="1"/>
</dbReference>
<gene>
    <name evidence="3" type="ORF">RchiOBHm_Chr6g0287821</name>
</gene>
<name>A0A2P6PV74_ROSCH</name>
<dbReference type="InterPro" id="IPR006527">
    <property type="entry name" value="F-box-assoc_dom_typ1"/>
</dbReference>
<dbReference type="Pfam" id="PF07734">
    <property type="entry name" value="FBA_1"/>
    <property type="match status" value="1"/>
</dbReference>
<dbReference type="PANTHER" id="PTHR31672:SF10">
    <property type="entry name" value="F-BOX DOMAIN-CONTAINING PROTEIN"/>
    <property type="match status" value="1"/>
</dbReference>
<comment type="caution">
    <text evidence="3">The sequence shown here is derived from an EMBL/GenBank/DDBJ whole genome shotgun (WGS) entry which is preliminary data.</text>
</comment>
<keyword evidence="4" id="KW-1185">Reference proteome</keyword>
<protein>
    <submittedName>
        <fullName evidence="3">Putative F-box domain-containing protein</fullName>
    </submittedName>
</protein>
<organism evidence="3 4">
    <name type="scientific">Rosa chinensis</name>
    <name type="common">China rose</name>
    <dbReference type="NCBI Taxonomy" id="74649"/>
    <lineage>
        <taxon>Eukaryota</taxon>
        <taxon>Viridiplantae</taxon>
        <taxon>Streptophyta</taxon>
        <taxon>Embryophyta</taxon>
        <taxon>Tracheophyta</taxon>
        <taxon>Spermatophyta</taxon>
        <taxon>Magnoliopsida</taxon>
        <taxon>eudicotyledons</taxon>
        <taxon>Gunneridae</taxon>
        <taxon>Pentapetalae</taxon>
        <taxon>rosids</taxon>
        <taxon>fabids</taxon>
        <taxon>Rosales</taxon>
        <taxon>Rosaceae</taxon>
        <taxon>Rosoideae</taxon>
        <taxon>Rosoideae incertae sedis</taxon>
        <taxon>Rosa</taxon>
    </lineage>
</organism>
<dbReference type="OrthoDB" id="1867629at2759"/>
<dbReference type="InterPro" id="IPR017451">
    <property type="entry name" value="F-box-assoc_interact_dom"/>
</dbReference>
<reference evidence="3 4" key="1">
    <citation type="journal article" date="2018" name="Nat. Genet.">
        <title>The Rosa genome provides new insights in the design of modern roses.</title>
        <authorList>
            <person name="Bendahmane M."/>
        </authorList>
    </citation>
    <scope>NUCLEOTIDE SEQUENCE [LARGE SCALE GENOMIC DNA]</scope>
    <source>
        <strain evidence="4">cv. Old Blush</strain>
    </source>
</reference>
<dbReference type="Gramene" id="PRQ25822">
    <property type="protein sequence ID" value="PRQ25822"/>
    <property type="gene ID" value="RchiOBHm_Chr6g0287821"/>
</dbReference>
<dbReference type="PANTHER" id="PTHR31672">
    <property type="entry name" value="BNACNNG10540D PROTEIN"/>
    <property type="match status" value="1"/>
</dbReference>
<proteinExistence type="predicted"/>
<dbReference type="SUPFAM" id="SSF81383">
    <property type="entry name" value="F-box domain"/>
    <property type="match status" value="1"/>
</dbReference>